<dbReference type="Pfam" id="PF00226">
    <property type="entry name" value="DnaJ"/>
    <property type="match status" value="1"/>
</dbReference>
<organism evidence="4 5">
    <name type="scientific">Diaphorina citri</name>
    <name type="common">Asian citrus psyllid</name>
    <dbReference type="NCBI Taxonomy" id="121845"/>
    <lineage>
        <taxon>Eukaryota</taxon>
        <taxon>Metazoa</taxon>
        <taxon>Ecdysozoa</taxon>
        <taxon>Arthropoda</taxon>
        <taxon>Hexapoda</taxon>
        <taxon>Insecta</taxon>
        <taxon>Pterygota</taxon>
        <taxon>Neoptera</taxon>
        <taxon>Paraneoptera</taxon>
        <taxon>Hemiptera</taxon>
        <taxon>Sternorrhyncha</taxon>
        <taxon>Psylloidea</taxon>
        <taxon>Psyllidae</taxon>
        <taxon>Diaphorininae</taxon>
        <taxon>Diaphorina</taxon>
    </lineage>
</organism>
<dbReference type="CDD" id="cd06257">
    <property type="entry name" value="DnaJ"/>
    <property type="match status" value="1"/>
</dbReference>
<dbReference type="GeneID" id="103517034"/>
<dbReference type="GO" id="GO:0030544">
    <property type="term" value="F:Hsp70 protein binding"/>
    <property type="evidence" value="ECO:0007669"/>
    <property type="project" value="InterPro"/>
</dbReference>
<proteinExistence type="predicted"/>
<feature type="domain" description="J" evidence="3">
    <location>
        <begin position="15"/>
        <end position="81"/>
    </location>
</feature>
<dbReference type="InterPro" id="IPR001623">
    <property type="entry name" value="DnaJ_domain"/>
</dbReference>
<dbReference type="PROSITE" id="PS00636">
    <property type="entry name" value="DNAJ_1"/>
    <property type="match status" value="1"/>
</dbReference>
<dbReference type="InterPro" id="IPR018253">
    <property type="entry name" value="DnaJ_domain_CS"/>
</dbReference>
<sequence>MSRPPHERSHSSMLDYYKVLGVDKQSSTGDIKKAYRKLALKWHPDKNPDNQSEANKKFKEISEAYEVLSDESKRKIFDNQKEKHHFASHNHNYSNNHHYHHHSFTPSYGSKYDRASSDKYDKYDKYDRTRVPRFVFRNIFSDTPFFRFFEKKRRIYDDRGKGGYEDSRQRGRYRSQAKYDDDHDDDFGGFHRGFRFRDPEDVFREFFGSASPFNDIFGIRPRNNRGDETQLFHTGPLGFHNLGDIFSHSDAFSSFGGFDFNSSGRGGAAVKTTSTSTRFIDGKKVTTKK</sequence>
<evidence type="ECO:0000256" key="1">
    <source>
        <dbReference type="ARBA" id="ARBA00023186"/>
    </source>
</evidence>
<evidence type="ECO:0000256" key="2">
    <source>
        <dbReference type="SAM" id="MobiDB-lite"/>
    </source>
</evidence>
<dbReference type="Gene3D" id="1.10.287.110">
    <property type="entry name" value="DnaJ domain"/>
    <property type="match status" value="1"/>
</dbReference>
<keyword evidence="4" id="KW-1185">Reference proteome</keyword>
<dbReference type="GO" id="GO:0051082">
    <property type="term" value="F:unfolded protein binding"/>
    <property type="evidence" value="ECO:0007669"/>
    <property type="project" value="InterPro"/>
</dbReference>
<dbReference type="SUPFAM" id="SSF46565">
    <property type="entry name" value="Chaperone J-domain"/>
    <property type="match status" value="1"/>
</dbReference>
<dbReference type="Proteomes" id="UP000079169">
    <property type="component" value="Unplaced"/>
</dbReference>
<evidence type="ECO:0000313" key="5">
    <source>
        <dbReference type="RefSeq" id="XP_008480263.1"/>
    </source>
</evidence>
<dbReference type="PANTHER" id="PTHR45168:SF3">
    <property type="entry name" value="DNAJ HEAT SHOCK PROTEIN FAMILY (HSP40) MEMBER B2"/>
    <property type="match status" value="1"/>
</dbReference>
<dbReference type="PANTHER" id="PTHR45168">
    <property type="entry name" value="DNAJ HOMOLOG SUBFAMILY B MEMBER 2"/>
    <property type="match status" value="1"/>
</dbReference>
<dbReference type="RefSeq" id="XP_008480263.1">
    <property type="nucleotide sequence ID" value="XM_008482041.3"/>
</dbReference>
<dbReference type="InterPro" id="IPR036869">
    <property type="entry name" value="J_dom_sf"/>
</dbReference>
<protein>
    <submittedName>
        <fullName evidence="5">DnaJ homolog subfamily B member 6 isoform X2</fullName>
    </submittedName>
</protein>
<dbReference type="CTD" id="36797"/>
<dbReference type="AlphaFoldDB" id="A0A1S3DG23"/>
<reference evidence="5" key="1">
    <citation type="submission" date="2025-08" db="UniProtKB">
        <authorList>
            <consortium name="RefSeq"/>
        </authorList>
    </citation>
    <scope>IDENTIFICATION</scope>
</reference>
<gene>
    <name evidence="5" type="primary">LOC103517034</name>
</gene>
<dbReference type="PROSITE" id="PS50076">
    <property type="entry name" value="DNAJ_2"/>
    <property type="match status" value="1"/>
</dbReference>
<keyword evidence="1" id="KW-0143">Chaperone</keyword>
<dbReference type="PRINTS" id="PR00625">
    <property type="entry name" value="JDOMAIN"/>
</dbReference>
<accession>A0A1S3DG23</accession>
<dbReference type="SMART" id="SM00271">
    <property type="entry name" value="DnaJ"/>
    <property type="match status" value="1"/>
</dbReference>
<evidence type="ECO:0000313" key="4">
    <source>
        <dbReference type="Proteomes" id="UP000079169"/>
    </source>
</evidence>
<dbReference type="InterPro" id="IPR043183">
    <property type="entry name" value="DNJB2/6-like"/>
</dbReference>
<name>A0A1S3DG23_DIACI</name>
<evidence type="ECO:0000259" key="3">
    <source>
        <dbReference type="PROSITE" id="PS50076"/>
    </source>
</evidence>
<feature type="compositionally biased region" description="Basic and acidic residues" evidence="2">
    <location>
        <begin position="159"/>
        <end position="169"/>
    </location>
</feature>
<dbReference type="OMA" id="HHRFRSP"/>
<feature type="region of interest" description="Disordered" evidence="2">
    <location>
        <begin position="159"/>
        <end position="178"/>
    </location>
</feature>